<comment type="caution">
    <text evidence="1">The sequence shown here is derived from an EMBL/GenBank/DDBJ whole genome shotgun (WGS) entry which is preliminary data.</text>
</comment>
<protein>
    <submittedName>
        <fullName evidence="1">Uncharacterized protein</fullName>
    </submittedName>
</protein>
<dbReference type="AlphaFoldDB" id="A0A0F9S5E8"/>
<accession>A0A0F9S5E8</accession>
<organism evidence="1">
    <name type="scientific">marine sediment metagenome</name>
    <dbReference type="NCBI Taxonomy" id="412755"/>
    <lineage>
        <taxon>unclassified sequences</taxon>
        <taxon>metagenomes</taxon>
        <taxon>ecological metagenomes</taxon>
    </lineage>
</organism>
<evidence type="ECO:0000313" key="1">
    <source>
        <dbReference type="EMBL" id="KKN64095.1"/>
    </source>
</evidence>
<proteinExistence type="predicted"/>
<name>A0A0F9S5E8_9ZZZZ</name>
<reference evidence="1" key="1">
    <citation type="journal article" date="2015" name="Nature">
        <title>Complex archaea that bridge the gap between prokaryotes and eukaryotes.</title>
        <authorList>
            <person name="Spang A."/>
            <person name="Saw J.H."/>
            <person name="Jorgensen S.L."/>
            <person name="Zaremba-Niedzwiedzka K."/>
            <person name="Martijn J."/>
            <person name="Lind A.E."/>
            <person name="van Eijk R."/>
            <person name="Schleper C."/>
            <person name="Guy L."/>
            <person name="Ettema T.J."/>
        </authorList>
    </citation>
    <scope>NUCLEOTIDE SEQUENCE</scope>
</reference>
<gene>
    <name evidence="1" type="ORF">LCGC14_0495220</name>
</gene>
<sequence length="116" mass="13351">MNLIKEHKNKEKMGKYYFTAEAEKAKVLALCEQDLDKLQTQTAKTDLHFIIPNYHDCIKVGISLLGEKDLEFWAEVKSDIPYFGDKSETITIDNFIEDLSSNTFTNLPEVLTYLKA</sequence>
<dbReference type="EMBL" id="LAZR01000568">
    <property type="protein sequence ID" value="KKN64095.1"/>
    <property type="molecule type" value="Genomic_DNA"/>
</dbReference>